<dbReference type="InterPro" id="IPR003615">
    <property type="entry name" value="HNH_nuc"/>
</dbReference>
<keyword evidence="2" id="KW-0540">Nuclease</keyword>
<accession>A0ABV2QUK5</accession>
<keyword evidence="3" id="KW-1185">Reference proteome</keyword>
<keyword evidence="2" id="KW-0378">Hydrolase</keyword>
<evidence type="ECO:0000259" key="1">
    <source>
        <dbReference type="Pfam" id="PF13391"/>
    </source>
</evidence>
<evidence type="ECO:0000313" key="2">
    <source>
        <dbReference type="EMBL" id="MET4632715.1"/>
    </source>
</evidence>
<sequence length="320" mass="35903">MSMIVNAVFTTKVEPAYDDLPEVRYHFPKTYLNQVEAALDNWIVYYEPRRSTADLSSSGGRSAYFAVARVQSITQDAFQADHFYAHMVDYLEFSRPVPFNEGGHYYEAALRKADGSTNKGAFRRAVRNLRPHEFEAIFAAGFARIIGRDPLERSEPDRVPNSQPNFLLAADNPAPAFEHELPAVPARRIETKLVSRPFRDRAFASAVMTAYGDRCALTGLQIIDQGGRSEAEAAHVRSVAQDGPDSIRNGIAVSRTVHWMFDAGLLSIADDYTILIAKRIVPDILQDLPPLRAKLTVPARADLRPHPSYLRFHRENIFEG</sequence>
<gene>
    <name evidence="2" type="ORF">ABIE08_000628</name>
</gene>
<evidence type="ECO:0000313" key="3">
    <source>
        <dbReference type="Proteomes" id="UP001549321"/>
    </source>
</evidence>
<organism evidence="2 3">
    <name type="scientific">Kaistia defluvii</name>
    <dbReference type="NCBI Taxonomy" id="410841"/>
    <lineage>
        <taxon>Bacteria</taxon>
        <taxon>Pseudomonadati</taxon>
        <taxon>Pseudomonadota</taxon>
        <taxon>Alphaproteobacteria</taxon>
        <taxon>Hyphomicrobiales</taxon>
        <taxon>Kaistiaceae</taxon>
        <taxon>Kaistia</taxon>
    </lineage>
</organism>
<dbReference type="Pfam" id="PF13391">
    <property type="entry name" value="HNH_2"/>
    <property type="match status" value="1"/>
</dbReference>
<dbReference type="GO" id="GO:0004519">
    <property type="term" value="F:endonuclease activity"/>
    <property type="evidence" value="ECO:0007669"/>
    <property type="project" value="UniProtKB-KW"/>
</dbReference>
<reference evidence="2 3" key="1">
    <citation type="submission" date="2024-06" db="EMBL/GenBank/DDBJ databases">
        <title>Sorghum-associated microbial communities from plants grown in Nebraska, USA.</title>
        <authorList>
            <person name="Schachtman D."/>
        </authorList>
    </citation>
    <scope>NUCLEOTIDE SEQUENCE [LARGE SCALE GENOMIC DNA]</scope>
    <source>
        <strain evidence="2 3">3207</strain>
    </source>
</reference>
<name>A0ABV2QUK5_9HYPH</name>
<proteinExistence type="predicted"/>
<comment type="caution">
    <text evidence="2">The sequence shown here is derived from an EMBL/GenBank/DDBJ whole genome shotgun (WGS) entry which is preliminary data.</text>
</comment>
<keyword evidence="2" id="KW-0255">Endonuclease</keyword>
<feature type="domain" description="HNH nuclease" evidence="1">
    <location>
        <begin position="215"/>
        <end position="268"/>
    </location>
</feature>
<dbReference type="EMBL" id="JBEPSM010000001">
    <property type="protein sequence ID" value="MET4632715.1"/>
    <property type="molecule type" value="Genomic_DNA"/>
</dbReference>
<dbReference type="Proteomes" id="UP001549321">
    <property type="component" value="Unassembled WGS sequence"/>
</dbReference>
<protein>
    <submittedName>
        <fullName evidence="2">Restriction endonuclease</fullName>
    </submittedName>
</protein>